<feature type="domain" description="4Fe-4S ferredoxin-type" evidence="8">
    <location>
        <begin position="265"/>
        <end position="294"/>
    </location>
</feature>
<dbReference type="GO" id="GO:0005886">
    <property type="term" value="C:plasma membrane"/>
    <property type="evidence" value="ECO:0007669"/>
    <property type="project" value="TreeGrafter"/>
</dbReference>
<keyword evidence="1" id="KW-0813">Transport</keyword>
<dbReference type="PANTHER" id="PTHR30176">
    <property type="entry name" value="FERREDOXIN-TYPE PROTEIN NAPH"/>
    <property type="match status" value="1"/>
</dbReference>
<evidence type="ECO:0000313" key="10">
    <source>
        <dbReference type="Proteomes" id="UP000317369"/>
    </source>
</evidence>
<feature type="transmembrane region" description="Helical" evidence="7">
    <location>
        <begin position="197"/>
        <end position="216"/>
    </location>
</feature>
<organism evidence="9 10">
    <name type="scientific">Poriferisphaera corsica</name>
    <dbReference type="NCBI Taxonomy" id="2528020"/>
    <lineage>
        <taxon>Bacteria</taxon>
        <taxon>Pseudomonadati</taxon>
        <taxon>Planctomycetota</taxon>
        <taxon>Phycisphaerae</taxon>
        <taxon>Phycisphaerales</taxon>
        <taxon>Phycisphaeraceae</taxon>
        <taxon>Poriferisphaera</taxon>
    </lineage>
</organism>
<evidence type="ECO:0000256" key="5">
    <source>
        <dbReference type="ARBA" id="ARBA00023004"/>
    </source>
</evidence>
<dbReference type="PROSITE" id="PS00198">
    <property type="entry name" value="4FE4S_FER_1"/>
    <property type="match status" value="1"/>
</dbReference>
<dbReference type="Pfam" id="PF13746">
    <property type="entry name" value="Fer4_18"/>
    <property type="match status" value="1"/>
</dbReference>
<keyword evidence="2" id="KW-0004">4Fe-4S</keyword>
<keyword evidence="10" id="KW-1185">Reference proteome</keyword>
<evidence type="ECO:0000256" key="1">
    <source>
        <dbReference type="ARBA" id="ARBA00022448"/>
    </source>
</evidence>
<dbReference type="PROSITE" id="PS51379">
    <property type="entry name" value="4FE4S_FER_2"/>
    <property type="match status" value="1"/>
</dbReference>
<dbReference type="SUPFAM" id="SSF54862">
    <property type="entry name" value="4Fe-4S ferredoxins"/>
    <property type="match status" value="1"/>
</dbReference>
<dbReference type="InterPro" id="IPR051684">
    <property type="entry name" value="Electron_Trans/Redox"/>
</dbReference>
<evidence type="ECO:0000256" key="3">
    <source>
        <dbReference type="ARBA" id="ARBA00022723"/>
    </source>
</evidence>
<feature type="transmembrane region" description="Helical" evidence="7">
    <location>
        <begin position="157"/>
        <end position="177"/>
    </location>
</feature>
<dbReference type="EMBL" id="CP036425">
    <property type="protein sequence ID" value="QDU32101.1"/>
    <property type="molecule type" value="Genomic_DNA"/>
</dbReference>
<evidence type="ECO:0000313" key="9">
    <source>
        <dbReference type="EMBL" id="QDU32101.1"/>
    </source>
</evidence>
<feature type="transmembrane region" description="Helical" evidence="7">
    <location>
        <begin position="47"/>
        <end position="64"/>
    </location>
</feature>
<dbReference type="InterPro" id="IPR014116">
    <property type="entry name" value="Cyt_c_oxidase_cbb3_FixG"/>
</dbReference>
<dbReference type="Pfam" id="PF12801">
    <property type="entry name" value="Fer4_5"/>
    <property type="match status" value="1"/>
</dbReference>
<evidence type="ECO:0000259" key="8">
    <source>
        <dbReference type="PROSITE" id="PS51379"/>
    </source>
</evidence>
<feature type="transmembrane region" description="Helical" evidence="7">
    <location>
        <begin position="92"/>
        <end position="117"/>
    </location>
</feature>
<keyword evidence="6" id="KW-0411">Iron-sulfur</keyword>
<evidence type="ECO:0000256" key="6">
    <source>
        <dbReference type="ARBA" id="ARBA00023014"/>
    </source>
</evidence>
<keyword evidence="7" id="KW-0472">Membrane</keyword>
<dbReference type="NCBIfam" id="TIGR02745">
    <property type="entry name" value="ccoG_rdxA_fixG"/>
    <property type="match status" value="1"/>
</dbReference>
<name>A0A517YPF5_9BACT</name>
<dbReference type="AlphaFoldDB" id="A0A517YPF5"/>
<dbReference type="RefSeq" id="WP_200761427.1">
    <property type="nucleotide sequence ID" value="NZ_CP036425.1"/>
</dbReference>
<accession>A0A517YPF5</accession>
<dbReference type="InterPro" id="IPR017900">
    <property type="entry name" value="4Fe4S_Fe_S_CS"/>
</dbReference>
<reference evidence="9 10" key="1">
    <citation type="submission" date="2019-02" db="EMBL/GenBank/DDBJ databases">
        <title>Deep-cultivation of Planctomycetes and their phenomic and genomic characterization uncovers novel biology.</title>
        <authorList>
            <person name="Wiegand S."/>
            <person name="Jogler M."/>
            <person name="Boedeker C."/>
            <person name="Pinto D."/>
            <person name="Vollmers J."/>
            <person name="Rivas-Marin E."/>
            <person name="Kohn T."/>
            <person name="Peeters S.H."/>
            <person name="Heuer A."/>
            <person name="Rast P."/>
            <person name="Oberbeckmann S."/>
            <person name="Bunk B."/>
            <person name="Jeske O."/>
            <person name="Meyerdierks A."/>
            <person name="Storesund J.E."/>
            <person name="Kallscheuer N."/>
            <person name="Luecker S."/>
            <person name="Lage O.M."/>
            <person name="Pohl T."/>
            <person name="Merkel B.J."/>
            <person name="Hornburger P."/>
            <person name="Mueller R.-W."/>
            <person name="Bruemmer F."/>
            <person name="Labrenz M."/>
            <person name="Spormann A.M."/>
            <person name="Op den Camp H."/>
            <person name="Overmann J."/>
            <person name="Amann R."/>
            <person name="Jetten M.S.M."/>
            <person name="Mascher T."/>
            <person name="Medema M.H."/>
            <person name="Devos D.P."/>
            <person name="Kaster A.-K."/>
            <person name="Ovreas L."/>
            <person name="Rohde M."/>
            <person name="Galperin M.Y."/>
            <person name="Jogler C."/>
        </authorList>
    </citation>
    <scope>NUCLEOTIDE SEQUENCE [LARGE SCALE GENOMIC DNA]</scope>
    <source>
        <strain evidence="9 10">KS4</strain>
    </source>
</reference>
<gene>
    <name evidence="9" type="ORF">KS4_01300</name>
</gene>
<dbReference type="KEGG" id="pcor:KS4_01300"/>
<dbReference type="InterPro" id="IPR017896">
    <property type="entry name" value="4Fe4S_Fe-S-bd"/>
</dbReference>
<dbReference type="Proteomes" id="UP000317369">
    <property type="component" value="Chromosome"/>
</dbReference>
<keyword evidence="3" id="KW-0479">Metal-binding</keyword>
<dbReference type="InterPro" id="IPR013783">
    <property type="entry name" value="Ig-like_fold"/>
</dbReference>
<evidence type="ECO:0000256" key="7">
    <source>
        <dbReference type="SAM" id="Phobius"/>
    </source>
</evidence>
<keyword evidence="7" id="KW-1133">Transmembrane helix</keyword>
<dbReference type="InterPro" id="IPR032879">
    <property type="entry name" value="FixG_C"/>
</dbReference>
<feature type="transmembrane region" description="Helical" evidence="7">
    <location>
        <begin position="343"/>
        <end position="362"/>
    </location>
</feature>
<dbReference type="Pfam" id="PF11614">
    <property type="entry name" value="FixG_C"/>
    <property type="match status" value="1"/>
</dbReference>
<keyword evidence="5" id="KW-0408">Iron</keyword>
<sequence>MSEAERNDGPMPMESPEQVLTTLTKEGKRAWMYPRLSKGKYLSMRRWVAYLLIGVFTLLPYIKLNGKPFVLLDIVHRKFTIFFYTFLPTDSILLAMLAVSFFVGIFLVTAVFGRVWCGWACPQTVYMEFLYRPIERLVMGTGGKGGKPRDVGGGRYVLLYMMYFLASCFLAHTFLAYFVGVDALWMWIWGSPFNHPMAFLVMAAVTGLMMFDFAFFREQLCIIACPYGRFQSVLLDKNSLIVSYDPNRGEPRGKKKRAKKGEDVSLKVVDEQGDCIDCKMCVTTCPTGIDIRDGLQLECISCTQCIDACNTVMDKIGKPHGLIRYSSRARIDGESTRFLRPRVIIYPLIICLLLSIFVLFFISKQHAYVKELRQIGSPFTLVEGGNVVNIKRFKLINRDDVEHVYSFMVVDDDRVELMMGDEMIRLGPGEATEVSLRMIVPRDMFENGHHRCKIRISDDGSFSKIYTSRLLGPL</sequence>
<dbReference type="Gene3D" id="2.60.40.10">
    <property type="entry name" value="Immunoglobulins"/>
    <property type="match status" value="1"/>
</dbReference>
<dbReference type="GO" id="GO:0046872">
    <property type="term" value="F:metal ion binding"/>
    <property type="evidence" value="ECO:0007669"/>
    <property type="project" value="UniProtKB-KW"/>
</dbReference>
<evidence type="ECO:0000256" key="4">
    <source>
        <dbReference type="ARBA" id="ARBA00022982"/>
    </source>
</evidence>
<proteinExistence type="predicted"/>
<dbReference type="GO" id="GO:0051539">
    <property type="term" value="F:4 iron, 4 sulfur cluster binding"/>
    <property type="evidence" value="ECO:0007669"/>
    <property type="project" value="UniProtKB-KW"/>
</dbReference>
<keyword evidence="4" id="KW-0249">Electron transport</keyword>
<dbReference type="PANTHER" id="PTHR30176:SF3">
    <property type="entry name" value="FERREDOXIN-TYPE PROTEIN NAPH"/>
    <property type="match status" value="1"/>
</dbReference>
<protein>
    <submittedName>
        <fullName evidence="9">4Fe-4S binding domain protein</fullName>
    </submittedName>
</protein>
<evidence type="ECO:0000256" key="2">
    <source>
        <dbReference type="ARBA" id="ARBA00022485"/>
    </source>
</evidence>
<keyword evidence="7" id="KW-0812">Transmembrane</keyword>